<gene>
    <name evidence="1" type="ORF">LTRI10_LOCUS16996</name>
</gene>
<dbReference type="AlphaFoldDB" id="A0AAV2DPH4"/>
<reference evidence="1 2" key="1">
    <citation type="submission" date="2024-04" db="EMBL/GenBank/DDBJ databases">
        <authorList>
            <person name="Fracassetti M."/>
        </authorList>
    </citation>
    <scope>NUCLEOTIDE SEQUENCE [LARGE SCALE GENOMIC DNA]</scope>
</reference>
<keyword evidence="2" id="KW-1185">Reference proteome</keyword>
<sequence length="124" mass="13682">MGKIKVQAKLPHLDPRLADPAVYQVLKELLSDSTTNQFLELQMSIHLHKFLGSILERKLVLAGLGSSYSSMSVLRDPSAILQVAIKSVETSLKPLKQLAKAIKVHQNGEGNRSFERAAMEGLDF</sequence>
<protein>
    <submittedName>
        <fullName evidence="1">Uncharacterized protein</fullName>
    </submittedName>
</protein>
<accession>A0AAV2DPH4</accession>
<name>A0AAV2DPH4_9ROSI</name>
<evidence type="ECO:0000313" key="2">
    <source>
        <dbReference type="Proteomes" id="UP001497516"/>
    </source>
</evidence>
<dbReference type="EMBL" id="OZ034816">
    <property type="protein sequence ID" value="CAL1375181.1"/>
    <property type="molecule type" value="Genomic_DNA"/>
</dbReference>
<evidence type="ECO:0000313" key="1">
    <source>
        <dbReference type="EMBL" id="CAL1375181.1"/>
    </source>
</evidence>
<dbReference type="Proteomes" id="UP001497516">
    <property type="component" value="Chromosome 3"/>
</dbReference>
<organism evidence="1 2">
    <name type="scientific">Linum trigynum</name>
    <dbReference type="NCBI Taxonomy" id="586398"/>
    <lineage>
        <taxon>Eukaryota</taxon>
        <taxon>Viridiplantae</taxon>
        <taxon>Streptophyta</taxon>
        <taxon>Embryophyta</taxon>
        <taxon>Tracheophyta</taxon>
        <taxon>Spermatophyta</taxon>
        <taxon>Magnoliopsida</taxon>
        <taxon>eudicotyledons</taxon>
        <taxon>Gunneridae</taxon>
        <taxon>Pentapetalae</taxon>
        <taxon>rosids</taxon>
        <taxon>fabids</taxon>
        <taxon>Malpighiales</taxon>
        <taxon>Linaceae</taxon>
        <taxon>Linum</taxon>
    </lineage>
</organism>
<proteinExistence type="predicted"/>